<reference evidence="1 2" key="1">
    <citation type="submission" date="2016-01" db="EMBL/GenBank/DDBJ databases">
        <title>Genome Sequences of Twelve Sporeforming Bacillus Species Isolated from Foods.</title>
        <authorList>
            <person name="Berendsen E.M."/>
            <person name="Wells-Bennik M.H."/>
            <person name="Krawcyk A.O."/>
            <person name="De Jong A."/>
            <person name="Holsappel S."/>
            <person name="Eijlander R.T."/>
            <person name="Kuipers O.P."/>
        </authorList>
    </citation>
    <scope>NUCLEOTIDE SEQUENCE [LARGE SCALE GENOMIC DNA]</scope>
    <source>
        <strain evidence="1 2">B4099</strain>
    </source>
</reference>
<proteinExistence type="predicted"/>
<accession>A0A150K1E6</accession>
<dbReference type="AlphaFoldDB" id="A0A150K1E6"/>
<name>A0A150K1E6_HEYCO</name>
<sequence>MNYSLILNIDSEKNLDEINLKINNGENLKECYRFTTINLPYKEVVKKLETSPYTRGQKRKTYELIGEREKRSVIYSLLLKAIELDPPIISISLEPLPK</sequence>
<gene>
    <name evidence="1" type="ORF">B4099_0163</name>
</gene>
<evidence type="ECO:0000313" key="2">
    <source>
        <dbReference type="Proteomes" id="UP000075304"/>
    </source>
</evidence>
<dbReference type="Proteomes" id="UP000075304">
    <property type="component" value="Unassembled WGS sequence"/>
</dbReference>
<dbReference type="PATRIC" id="fig|1398.25.peg.955"/>
<dbReference type="EMBL" id="LQYI01000119">
    <property type="protein sequence ID" value="KYC62744.1"/>
    <property type="molecule type" value="Genomic_DNA"/>
</dbReference>
<comment type="caution">
    <text evidence="1">The sequence shown here is derived from an EMBL/GenBank/DDBJ whole genome shotgun (WGS) entry which is preliminary data.</text>
</comment>
<protein>
    <submittedName>
        <fullName evidence="1">Uncharacterized protein</fullName>
    </submittedName>
</protein>
<evidence type="ECO:0000313" key="1">
    <source>
        <dbReference type="EMBL" id="KYC62744.1"/>
    </source>
</evidence>
<organism evidence="1 2">
    <name type="scientific">Heyndrickxia coagulans</name>
    <name type="common">Weizmannia coagulans</name>
    <dbReference type="NCBI Taxonomy" id="1398"/>
    <lineage>
        <taxon>Bacteria</taxon>
        <taxon>Bacillati</taxon>
        <taxon>Bacillota</taxon>
        <taxon>Bacilli</taxon>
        <taxon>Bacillales</taxon>
        <taxon>Bacillaceae</taxon>
        <taxon>Heyndrickxia</taxon>
    </lineage>
</organism>